<dbReference type="EMBL" id="JAPDFR010000002">
    <property type="protein sequence ID" value="KAK0389550.1"/>
    <property type="molecule type" value="Genomic_DNA"/>
</dbReference>
<dbReference type="InterPro" id="IPR013126">
    <property type="entry name" value="Hsp_70_fam"/>
</dbReference>
<keyword evidence="1" id="KW-0547">Nucleotide-binding</keyword>
<dbReference type="PANTHER" id="PTHR14187">
    <property type="entry name" value="ALPHA KINASE/ELONGATION FACTOR 2 KINASE"/>
    <property type="match status" value="1"/>
</dbReference>
<comment type="caution">
    <text evidence="3">The sequence shown here is derived from an EMBL/GenBank/DDBJ whole genome shotgun (WGS) entry which is preliminary data.</text>
</comment>
<accession>A0AA39GLF2</accession>
<evidence type="ECO:0000256" key="1">
    <source>
        <dbReference type="ARBA" id="ARBA00022741"/>
    </source>
</evidence>
<dbReference type="PANTHER" id="PTHR14187:SF5">
    <property type="entry name" value="HEAT SHOCK 70 KDA PROTEIN 12A"/>
    <property type="match status" value="1"/>
</dbReference>
<dbReference type="Gene3D" id="3.30.420.40">
    <property type="match status" value="1"/>
</dbReference>
<dbReference type="AlphaFoldDB" id="A0AA39GLF2"/>
<gene>
    <name evidence="3" type="ORF">NLU13_3125</name>
</gene>
<keyword evidence="4" id="KW-1185">Reference proteome</keyword>
<name>A0AA39GLF2_SARSR</name>
<sequence>MAFTDPVDNVNKIVIGIDFGTTFSGVAWAHSGTPETIEFVTNWESASNRSGDSYKTPSQLCYDGNDEVASWGYGIEDPSKAVSWFKLLLLEDVDVPSEVAATSHFLELKKVQGSSGKESIEFVGDYLGVLWQHALATIKRAEGSEVVKGCDLRVTITVPADWPPYTHDRVRKAAERAGISSVRKGRNVTIGLLSEPEAGALATLKDMGKKASLELGDNVIVCDAGGGTVDIISYTIAGLHPFTVTECVQGNSGLCGGIFLDDRFLTMVTEKLKEKSSVTLDKTHKAAFLEREWETGAKLGFMNQAKSWLIELPTNALSGIGKRPRTLQFSRQDMFLIFDPIIRLTESLVMEQVRAIRATKGREPKVGDTQFFQGFVLTLRVVRRAGRWLWSQCLSLQAAVGVCGKPDTRATVCWDKTVRYIACPLESLD</sequence>
<evidence type="ECO:0000313" key="4">
    <source>
        <dbReference type="Proteomes" id="UP001175261"/>
    </source>
</evidence>
<organism evidence="3 4">
    <name type="scientific">Sarocladium strictum</name>
    <name type="common">Black bundle disease fungus</name>
    <name type="synonym">Acremonium strictum</name>
    <dbReference type="NCBI Taxonomy" id="5046"/>
    <lineage>
        <taxon>Eukaryota</taxon>
        <taxon>Fungi</taxon>
        <taxon>Dikarya</taxon>
        <taxon>Ascomycota</taxon>
        <taxon>Pezizomycotina</taxon>
        <taxon>Sordariomycetes</taxon>
        <taxon>Hypocreomycetidae</taxon>
        <taxon>Hypocreales</taxon>
        <taxon>Sarocladiaceae</taxon>
        <taxon>Sarocladium</taxon>
    </lineage>
</organism>
<dbReference type="Proteomes" id="UP001175261">
    <property type="component" value="Unassembled WGS sequence"/>
</dbReference>
<dbReference type="CDD" id="cd10170">
    <property type="entry name" value="ASKHA_NBD_HSP70"/>
    <property type="match status" value="1"/>
</dbReference>
<dbReference type="SUPFAM" id="SSF53067">
    <property type="entry name" value="Actin-like ATPase domain"/>
    <property type="match status" value="2"/>
</dbReference>
<reference evidence="3" key="1">
    <citation type="submission" date="2022-10" db="EMBL/GenBank/DDBJ databases">
        <title>Determination and structural analysis of whole genome sequence of Sarocladium strictum F4-1.</title>
        <authorList>
            <person name="Hu L."/>
            <person name="Jiang Y."/>
        </authorList>
    </citation>
    <scope>NUCLEOTIDE SEQUENCE</scope>
    <source>
        <strain evidence="3">F4-1</strain>
    </source>
</reference>
<proteinExistence type="predicted"/>
<keyword evidence="2" id="KW-0067">ATP-binding</keyword>
<protein>
    <submittedName>
        <fullName evidence="3">Uncharacterized protein</fullName>
    </submittedName>
</protein>
<dbReference type="InterPro" id="IPR043129">
    <property type="entry name" value="ATPase_NBD"/>
</dbReference>
<evidence type="ECO:0000256" key="2">
    <source>
        <dbReference type="ARBA" id="ARBA00022840"/>
    </source>
</evidence>
<dbReference type="Pfam" id="PF00012">
    <property type="entry name" value="HSP70"/>
    <property type="match status" value="1"/>
</dbReference>
<dbReference type="GO" id="GO:0005524">
    <property type="term" value="F:ATP binding"/>
    <property type="evidence" value="ECO:0007669"/>
    <property type="project" value="UniProtKB-KW"/>
</dbReference>
<evidence type="ECO:0000313" key="3">
    <source>
        <dbReference type="EMBL" id="KAK0389550.1"/>
    </source>
</evidence>
<dbReference type="GO" id="GO:0140662">
    <property type="term" value="F:ATP-dependent protein folding chaperone"/>
    <property type="evidence" value="ECO:0007669"/>
    <property type="project" value="InterPro"/>
</dbReference>